<feature type="region of interest" description="Disordered" evidence="1">
    <location>
        <begin position="146"/>
        <end position="170"/>
    </location>
</feature>
<feature type="non-terminal residue" evidence="2">
    <location>
        <position position="1"/>
    </location>
</feature>
<comment type="caution">
    <text evidence="2">The sequence shown here is derived from an EMBL/GenBank/DDBJ whole genome shotgun (WGS) entry which is preliminary data.</text>
</comment>
<feature type="region of interest" description="Disordered" evidence="1">
    <location>
        <begin position="285"/>
        <end position="304"/>
    </location>
</feature>
<evidence type="ECO:0000256" key="1">
    <source>
        <dbReference type="SAM" id="MobiDB-lite"/>
    </source>
</evidence>
<sequence>ISLCALVPLQNCSLVKTACINASSAVAAASSYPALPSRALLSVVSDKNCSGYVAATIGYTDAAQQDVVTRAILSTAVNVAGLGSISPPSSSDIAISTQLHIVVANGLSASSSTASSNSLVVDSGRVAQGVAAAMGLPSDMVSVSMTSSDSVAGSPSAAPGSPSTSSPSATHADCNGKFKFGSLCGSAAAGAVVGAALGGVLILGTIALLGAALIPSSGGRVQPVSAAAAAANVTVPTVAFITTPSPPYGPHGGSDRVTQHMGVPWTRSPVRGEPVIWEPTPWHTNYVQPPPQPSSPSPGALSTDRWSASMIPAPMRAHDRSSANTAQRRVAAYQACFPASLPSAAPASAAAAAINAHSFRHGPGAPALRQHDFYSLNVPGEGPAAGQMGGVTRVDPGGAATFDAVAQMQQGNYGAHPGAFGLVLSADHSSP</sequence>
<proteinExistence type="predicted"/>
<feature type="non-terminal residue" evidence="2">
    <location>
        <position position="431"/>
    </location>
</feature>
<accession>A0ABQ5RT53</accession>
<protein>
    <submittedName>
        <fullName evidence="2">Uncharacterized protein</fullName>
    </submittedName>
</protein>
<organism evidence="2 3">
    <name type="scientific">Volvox africanus</name>
    <dbReference type="NCBI Taxonomy" id="51714"/>
    <lineage>
        <taxon>Eukaryota</taxon>
        <taxon>Viridiplantae</taxon>
        <taxon>Chlorophyta</taxon>
        <taxon>core chlorophytes</taxon>
        <taxon>Chlorophyceae</taxon>
        <taxon>CS clade</taxon>
        <taxon>Chlamydomonadales</taxon>
        <taxon>Volvocaceae</taxon>
        <taxon>Volvox</taxon>
    </lineage>
</organism>
<dbReference type="EMBL" id="BSDZ01000008">
    <property type="protein sequence ID" value="GLI60644.1"/>
    <property type="molecule type" value="Genomic_DNA"/>
</dbReference>
<name>A0ABQ5RT53_9CHLO</name>
<keyword evidence="3" id="KW-1185">Reference proteome</keyword>
<dbReference type="Proteomes" id="UP001165090">
    <property type="component" value="Unassembled WGS sequence"/>
</dbReference>
<reference evidence="2 3" key="1">
    <citation type="journal article" date="2023" name="IScience">
        <title>Expanded male sex-determining region conserved during the evolution of homothallism in the green alga Volvox.</title>
        <authorList>
            <person name="Yamamoto K."/>
            <person name="Matsuzaki R."/>
            <person name="Mahakham W."/>
            <person name="Heman W."/>
            <person name="Sekimoto H."/>
            <person name="Kawachi M."/>
            <person name="Minakuchi Y."/>
            <person name="Toyoda A."/>
            <person name="Nozaki H."/>
        </authorList>
    </citation>
    <scope>NUCLEOTIDE SEQUENCE [LARGE SCALE GENOMIC DNA]</scope>
    <source>
        <strain evidence="2 3">NIES-4468</strain>
    </source>
</reference>
<evidence type="ECO:0000313" key="2">
    <source>
        <dbReference type="EMBL" id="GLI60644.1"/>
    </source>
</evidence>
<evidence type="ECO:0000313" key="3">
    <source>
        <dbReference type="Proteomes" id="UP001165090"/>
    </source>
</evidence>
<gene>
    <name evidence="2" type="ORF">VaNZ11_002841</name>
</gene>